<feature type="transmembrane region" description="Helical" evidence="2">
    <location>
        <begin position="18"/>
        <end position="36"/>
    </location>
</feature>
<sequence>MSEALFTDYEGRTFSRSILFLTIYAYVSLGLLLLVAQRIARPGRFTKIPSRQPVRSARSDRSLGENALLASKASSSQRRAPCKSSTPSLSPRD</sequence>
<evidence type="ECO:0000256" key="1">
    <source>
        <dbReference type="SAM" id="MobiDB-lite"/>
    </source>
</evidence>
<dbReference type="AlphaFoldDB" id="A0AAD8XH04"/>
<keyword evidence="2" id="KW-0812">Transmembrane</keyword>
<keyword evidence="2" id="KW-1133">Transmembrane helix</keyword>
<proteinExistence type="predicted"/>
<keyword evidence="4" id="KW-1185">Reference proteome</keyword>
<gene>
    <name evidence="3" type="ORF">BDZ83DRAFT_198220</name>
</gene>
<comment type="caution">
    <text evidence="3">The sequence shown here is derived from an EMBL/GenBank/DDBJ whole genome shotgun (WGS) entry which is preliminary data.</text>
</comment>
<feature type="compositionally biased region" description="Polar residues" evidence="1">
    <location>
        <begin position="72"/>
        <end position="93"/>
    </location>
</feature>
<accession>A0AAD8XH04</accession>
<dbReference type="EMBL" id="JAHMHS010000023">
    <property type="protein sequence ID" value="KAK1727634.1"/>
    <property type="molecule type" value="Genomic_DNA"/>
</dbReference>
<feature type="region of interest" description="Disordered" evidence="1">
    <location>
        <begin position="70"/>
        <end position="93"/>
    </location>
</feature>
<dbReference type="RefSeq" id="XP_060367689.1">
    <property type="nucleotide sequence ID" value="XM_060501642.1"/>
</dbReference>
<reference evidence="3" key="1">
    <citation type="submission" date="2021-12" db="EMBL/GenBank/DDBJ databases">
        <title>Comparative genomics, transcriptomics and evolutionary studies reveal genomic signatures of adaptation to plant cell wall in hemibiotrophic fungi.</title>
        <authorList>
            <consortium name="DOE Joint Genome Institute"/>
            <person name="Baroncelli R."/>
            <person name="Diaz J.F."/>
            <person name="Benocci T."/>
            <person name="Peng M."/>
            <person name="Battaglia E."/>
            <person name="Haridas S."/>
            <person name="Andreopoulos W."/>
            <person name="Labutti K."/>
            <person name="Pangilinan J."/>
            <person name="Floch G.L."/>
            <person name="Makela M.R."/>
            <person name="Henrissat B."/>
            <person name="Grigoriev I.V."/>
            <person name="Crouch J.A."/>
            <person name="De Vries R.P."/>
            <person name="Sukno S.A."/>
            <person name="Thon M.R."/>
        </authorList>
    </citation>
    <scope>NUCLEOTIDE SEQUENCE</scope>
    <source>
        <strain evidence="3">CBS 112980</strain>
    </source>
</reference>
<protein>
    <submittedName>
        <fullName evidence="3">Uncharacterized protein</fullName>
    </submittedName>
</protein>
<evidence type="ECO:0000313" key="3">
    <source>
        <dbReference type="EMBL" id="KAK1727634.1"/>
    </source>
</evidence>
<keyword evidence="2" id="KW-0472">Membrane</keyword>
<organism evidence="3 4">
    <name type="scientific">Glomerella acutata</name>
    <name type="common">Colletotrichum acutatum</name>
    <dbReference type="NCBI Taxonomy" id="27357"/>
    <lineage>
        <taxon>Eukaryota</taxon>
        <taxon>Fungi</taxon>
        <taxon>Dikarya</taxon>
        <taxon>Ascomycota</taxon>
        <taxon>Pezizomycotina</taxon>
        <taxon>Sordariomycetes</taxon>
        <taxon>Hypocreomycetidae</taxon>
        <taxon>Glomerellales</taxon>
        <taxon>Glomerellaceae</taxon>
        <taxon>Colletotrichum</taxon>
        <taxon>Colletotrichum acutatum species complex</taxon>
    </lineage>
</organism>
<name>A0AAD8XH04_GLOAC</name>
<evidence type="ECO:0000313" key="4">
    <source>
        <dbReference type="Proteomes" id="UP001244207"/>
    </source>
</evidence>
<dbReference type="GeneID" id="85385541"/>
<evidence type="ECO:0000256" key="2">
    <source>
        <dbReference type="SAM" id="Phobius"/>
    </source>
</evidence>
<dbReference type="Proteomes" id="UP001244207">
    <property type="component" value="Unassembled WGS sequence"/>
</dbReference>